<evidence type="ECO:0000313" key="3">
    <source>
        <dbReference type="Proteomes" id="UP000036756"/>
    </source>
</evidence>
<proteinExistence type="predicted"/>
<dbReference type="EMBL" id="LFVU01000003">
    <property type="protein sequence ID" value="KMT22972.1"/>
    <property type="molecule type" value="Genomic_DNA"/>
</dbReference>
<evidence type="ECO:0000313" key="2">
    <source>
        <dbReference type="EMBL" id="KMT22972.1"/>
    </source>
</evidence>
<dbReference type="OrthoDB" id="9990711at2"/>
<feature type="chain" id="PRO_5039646741" evidence="1">
    <location>
        <begin position="26"/>
        <end position="208"/>
    </location>
</feature>
<evidence type="ECO:0000256" key="1">
    <source>
        <dbReference type="SAM" id="SignalP"/>
    </source>
</evidence>
<dbReference type="Proteomes" id="UP000036756">
    <property type="component" value="Unassembled WGS sequence"/>
</dbReference>
<dbReference type="PATRIC" id="fig|1121307.3.peg.2301"/>
<feature type="signal peptide" evidence="1">
    <location>
        <begin position="1"/>
        <end position="25"/>
    </location>
</feature>
<keyword evidence="1" id="KW-0732">Signal</keyword>
<sequence>MGRKPIWKKKWVWIVAVLLVIGANANLTDNNKEQAPLATSTTPKVEKVKKEKKLEEQKKVETFDFSKAEVNKENVLKAAKEVLGDTKISSVDINIEKGVTIVDVNTVIEDTWSEKTLVKGFANQSVKVYEKLFTNSKVGKVWVWTSTKMIDEKGNEKIEPVINCALTKENAKEVNWTNFKPMVIADYKNLFNIADGSFIHPAIAKKLK</sequence>
<reference evidence="2 3" key="1">
    <citation type="submission" date="2015-06" db="EMBL/GenBank/DDBJ databases">
        <title>Draft genome sequence of the purine-degrading Clostridium cylindrosporum HC-1 (DSM 605).</title>
        <authorList>
            <person name="Poehlein A."/>
            <person name="Schiel-Bengelsdorf B."/>
            <person name="Bengelsdorf F."/>
            <person name="Daniel R."/>
            <person name="Duerre P."/>
        </authorList>
    </citation>
    <scope>NUCLEOTIDE SEQUENCE [LARGE SCALE GENOMIC DNA]</scope>
    <source>
        <strain evidence="2 3">DSM 605</strain>
    </source>
</reference>
<dbReference type="AlphaFoldDB" id="A0A0J8DAU4"/>
<keyword evidence="3" id="KW-1185">Reference proteome</keyword>
<dbReference type="STRING" id="1121307.CLCY_7c00190"/>
<protein>
    <submittedName>
        <fullName evidence="2">Uncharacterized protein</fullName>
    </submittedName>
</protein>
<gene>
    <name evidence="2" type="ORF">CLCY_7c00190</name>
</gene>
<dbReference type="RefSeq" id="WP_048569365.1">
    <property type="nucleotide sequence ID" value="NZ_LFVU01000003.1"/>
</dbReference>
<name>A0A0J8DAU4_CLOCY</name>
<accession>A0A0J8DAU4</accession>
<comment type="caution">
    <text evidence="2">The sequence shown here is derived from an EMBL/GenBank/DDBJ whole genome shotgun (WGS) entry which is preliminary data.</text>
</comment>
<organism evidence="2 3">
    <name type="scientific">Clostridium cylindrosporum DSM 605</name>
    <dbReference type="NCBI Taxonomy" id="1121307"/>
    <lineage>
        <taxon>Bacteria</taxon>
        <taxon>Bacillati</taxon>
        <taxon>Bacillota</taxon>
        <taxon>Clostridia</taxon>
        <taxon>Eubacteriales</taxon>
        <taxon>Clostridiaceae</taxon>
        <taxon>Clostridium</taxon>
    </lineage>
</organism>